<keyword evidence="2" id="KW-1185">Reference proteome</keyword>
<dbReference type="AlphaFoldDB" id="A0A9K3CZF8"/>
<comment type="caution">
    <text evidence="1">The sequence shown here is derived from an EMBL/GenBank/DDBJ whole genome shotgun (WGS) entry which is preliminary data.</text>
</comment>
<accession>A0A9K3CZF8</accession>
<sequence length="459" mass="52489">MCMPGSPRKGRLEEQVALPLSSTMDLLHFVARTWDNRGHPYLSHTHAAMTASLLLYSSNDSNGTYGVDTAQSYLTEMATWRRTKGGLRHTFYKHNMLPMMQSVLALIQISQTLGVKVHPTLLSVDDSERVRERGDTRREDPTSIRADTLFILPDTHSHHDVETRIISRVMLGLAKQGMHSASLALDMSTRLAAISAVNRVQHEREVERICGSRMRHGQRERKDTIIRTTLGDIEAWDIETHASVADYLLTKVSAVSKGGKIITSSIGVSVPREDVTGVMGEARAKAYWADRRRHQRQVQTDKMTRGGYLLWKNISPGPLRDSLISLSMSFKHLLPSAQGYLDGDVQWRQGVLDDNKRQEEWERERERERAAVRKRLTKREHLELKAEEREKERERRLRSGCDPFSAPVLPLTVRLRASMYKCFNAHESARYVCQRAATHMYPHIPPDFIQECPEQCQFK</sequence>
<evidence type="ECO:0000313" key="1">
    <source>
        <dbReference type="EMBL" id="GIQ86259.1"/>
    </source>
</evidence>
<feature type="non-terminal residue" evidence="1">
    <location>
        <position position="1"/>
    </location>
</feature>
<evidence type="ECO:0000313" key="2">
    <source>
        <dbReference type="Proteomes" id="UP000265618"/>
    </source>
</evidence>
<gene>
    <name evidence="1" type="ORF">KIPB_008077</name>
</gene>
<dbReference type="Proteomes" id="UP000265618">
    <property type="component" value="Unassembled WGS sequence"/>
</dbReference>
<organism evidence="1 2">
    <name type="scientific">Kipferlia bialata</name>
    <dbReference type="NCBI Taxonomy" id="797122"/>
    <lineage>
        <taxon>Eukaryota</taxon>
        <taxon>Metamonada</taxon>
        <taxon>Carpediemonas-like organisms</taxon>
        <taxon>Kipferlia</taxon>
    </lineage>
</organism>
<dbReference type="EMBL" id="BDIP01002411">
    <property type="protein sequence ID" value="GIQ86259.1"/>
    <property type="molecule type" value="Genomic_DNA"/>
</dbReference>
<protein>
    <submittedName>
        <fullName evidence="1">Uncharacterized protein</fullName>
    </submittedName>
</protein>
<name>A0A9K3CZF8_9EUKA</name>
<proteinExistence type="predicted"/>
<reference evidence="1 2" key="1">
    <citation type="journal article" date="2018" name="PLoS ONE">
        <title>The draft genome of Kipferlia bialata reveals reductive genome evolution in fornicate parasites.</title>
        <authorList>
            <person name="Tanifuji G."/>
            <person name="Takabayashi S."/>
            <person name="Kume K."/>
            <person name="Takagi M."/>
            <person name="Nakayama T."/>
            <person name="Kamikawa R."/>
            <person name="Inagaki Y."/>
            <person name="Hashimoto T."/>
        </authorList>
    </citation>
    <scope>NUCLEOTIDE SEQUENCE [LARGE SCALE GENOMIC DNA]</scope>
    <source>
        <strain evidence="1">NY0173</strain>
    </source>
</reference>